<dbReference type="Gene3D" id="2.120.10.30">
    <property type="entry name" value="TolB, C-terminal domain"/>
    <property type="match status" value="1"/>
</dbReference>
<feature type="domain" description="SMP-30/Gluconolactonase/LRE-like region" evidence="2">
    <location>
        <begin position="6"/>
        <end position="251"/>
    </location>
</feature>
<dbReference type="RefSeq" id="WP_343859448.1">
    <property type="nucleotide sequence ID" value="NZ_BAAAFD010000005.1"/>
</dbReference>
<evidence type="ECO:0000313" key="3">
    <source>
        <dbReference type="EMBL" id="GAA0856807.1"/>
    </source>
</evidence>
<dbReference type="Pfam" id="PF08450">
    <property type="entry name" value="SGL"/>
    <property type="match status" value="1"/>
</dbReference>
<proteinExistence type="inferred from homology"/>
<protein>
    <submittedName>
        <fullName evidence="3">SMP-30/gluconolactonase/LRE family protein</fullName>
    </submittedName>
</protein>
<dbReference type="InterPro" id="IPR013658">
    <property type="entry name" value="SGL"/>
</dbReference>
<dbReference type="InterPro" id="IPR005511">
    <property type="entry name" value="SMP-30"/>
</dbReference>
<keyword evidence="4" id="KW-1185">Reference proteome</keyword>
<comment type="caution">
    <text evidence="3">The sequence shown here is derived from an EMBL/GenBank/DDBJ whole genome shotgun (WGS) entry which is preliminary data.</text>
</comment>
<dbReference type="PANTHER" id="PTHR10907">
    <property type="entry name" value="REGUCALCIN"/>
    <property type="match status" value="1"/>
</dbReference>
<sequence length="290" mass="32310">MSPFHLAESPLWHAKNNQWIWTDILQQHIFLASLSKTKDVGVKRHFAIEQMVSNIVLLNENSLLLSAEKSHFVFDLKSETCTPIAELPHSDLFRCNDGSVGPDGKYWFGTMEKKPTGLNGDIYSLDAKGQLVAQNIPIGIPNSFIWVDDYSVLVSDSFLQKTFKVNLNTEGKLDWANRSVWLDLSETDCTPDGGAIDEQGNIWLAIWGGAAIHKYSPAGKLLDKIQLQALQPTSCAFGGPDMEFLLITTATEGLSEQQMKDYPDSGKVLQYHQLIKGKPMPHFKLEVASC</sequence>
<dbReference type="PANTHER" id="PTHR10907:SF47">
    <property type="entry name" value="REGUCALCIN"/>
    <property type="match status" value="1"/>
</dbReference>
<dbReference type="InterPro" id="IPR011042">
    <property type="entry name" value="6-blade_b-propeller_TolB-like"/>
</dbReference>
<dbReference type="PRINTS" id="PR01790">
    <property type="entry name" value="SMP30FAMILY"/>
</dbReference>
<name>A0ABP3WYP1_9ALTE</name>
<dbReference type="EMBL" id="BAAAFD010000005">
    <property type="protein sequence ID" value="GAA0856807.1"/>
    <property type="molecule type" value="Genomic_DNA"/>
</dbReference>
<evidence type="ECO:0000313" key="4">
    <source>
        <dbReference type="Proteomes" id="UP001500359"/>
    </source>
</evidence>
<reference evidence="4" key="1">
    <citation type="journal article" date="2019" name="Int. J. Syst. Evol. Microbiol.">
        <title>The Global Catalogue of Microorganisms (GCM) 10K type strain sequencing project: providing services to taxonomists for standard genome sequencing and annotation.</title>
        <authorList>
            <consortium name="The Broad Institute Genomics Platform"/>
            <consortium name="The Broad Institute Genome Sequencing Center for Infectious Disease"/>
            <person name="Wu L."/>
            <person name="Ma J."/>
        </authorList>
    </citation>
    <scope>NUCLEOTIDE SEQUENCE [LARGE SCALE GENOMIC DNA]</scope>
    <source>
        <strain evidence="4">JCM 15896</strain>
    </source>
</reference>
<organism evidence="3 4">
    <name type="scientific">Aliiglaciecola litoralis</name>
    <dbReference type="NCBI Taxonomy" id="582857"/>
    <lineage>
        <taxon>Bacteria</taxon>
        <taxon>Pseudomonadati</taxon>
        <taxon>Pseudomonadota</taxon>
        <taxon>Gammaproteobacteria</taxon>
        <taxon>Alteromonadales</taxon>
        <taxon>Alteromonadaceae</taxon>
        <taxon>Aliiglaciecola</taxon>
    </lineage>
</organism>
<evidence type="ECO:0000259" key="2">
    <source>
        <dbReference type="Pfam" id="PF08450"/>
    </source>
</evidence>
<comment type="similarity">
    <text evidence="1">Belongs to the SMP-30/CGR1 family.</text>
</comment>
<dbReference type="SUPFAM" id="SSF63829">
    <property type="entry name" value="Calcium-dependent phosphotriesterase"/>
    <property type="match status" value="1"/>
</dbReference>
<accession>A0ABP3WYP1</accession>
<gene>
    <name evidence="3" type="ORF">GCM10009114_20100</name>
</gene>
<dbReference type="Proteomes" id="UP001500359">
    <property type="component" value="Unassembled WGS sequence"/>
</dbReference>
<evidence type="ECO:0000256" key="1">
    <source>
        <dbReference type="ARBA" id="ARBA00008853"/>
    </source>
</evidence>